<comment type="subcellular location">
    <subcellularLocation>
        <location evidence="1">Cell membrane</location>
        <topology evidence="1">Multi-pass membrane protein</topology>
    </subcellularLocation>
</comment>
<reference evidence="7" key="1">
    <citation type="submission" date="2022-05" db="EMBL/GenBank/DDBJ databases">
        <title>Comparative genomics of Staphylococcus equorum isolates.</title>
        <authorList>
            <person name="Luelf R.H."/>
        </authorList>
    </citation>
    <scope>NUCLEOTIDE SEQUENCE</scope>
    <source>
        <strain evidence="7">TMW 2.2497</strain>
    </source>
</reference>
<dbReference type="InterPro" id="IPR002293">
    <property type="entry name" value="AA/rel_permease1"/>
</dbReference>
<feature type="transmembrane region" description="Helical" evidence="6">
    <location>
        <begin position="187"/>
        <end position="209"/>
    </location>
</feature>
<evidence type="ECO:0000256" key="4">
    <source>
        <dbReference type="ARBA" id="ARBA00022989"/>
    </source>
</evidence>
<evidence type="ECO:0000256" key="5">
    <source>
        <dbReference type="ARBA" id="ARBA00023136"/>
    </source>
</evidence>
<dbReference type="GO" id="GO:0022857">
    <property type="term" value="F:transmembrane transporter activity"/>
    <property type="evidence" value="ECO:0007669"/>
    <property type="project" value="InterPro"/>
</dbReference>
<evidence type="ECO:0000313" key="8">
    <source>
        <dbReference type="Proteomes" id="UP001152422"/>
    </source>
</evidence>
<feature type="transmembrane region" description="Helical" evidence="6">
    <location>
        <begin position="221"/>
        <end position="247"/>
    </location>
</feature>
<dbReference type="GO" id="GO:0005886">
    <property type="term" value="C:plasma membrane"/>
    <property type="evidence" value="ECO:0007669"/>
    <property type="project" value="UniProtKB-SubCell"/>
</dbReference>
<evidence type="ECO:0000256" key="2">
    <source>
        <dbReference type="ARBA" id="ARBA00022475"/>
    </source>
</evidence>
<gene>
    <name evidence="7" type="ORF">M4L89_05205</name>
</gene>
<feature type="transmembrane region" description="Helical" evidence="6">
    <location>
        <begin position="345"/>
        <end position="362"/>
    </location>
</feature>
<feature type="transmembrane region" description="Helical" evidence="6">
    <location>
        <begin position="146"/>
        <end position="167"/>
    </location>
</feature>
<feature type="transmembrane region" description="Helical" evidence="6">
    <location>
        <begin position="12"/>
        <end position="35"/>
    </location>
</feature>
<organism evidence="7 8">
    <name type="scientific">Staphylococcus equorum</name>
    <dbReference type="NCBI Taxonomy" id="246432"/>
    <lineage>
        <taxon>Bacteria</taxon>
        <taxon>Bacillati</taxon>
        <taxon>Bacillota</taxon>
        <taxon>Bacilli</taxon>
        <taxon>Bacillales</taxon>
        <taxon>Staphylococcaceae</taxon>
        <taxon>Staphylococcus</taxon>
    </lineage>
</organism>
<keyword evidence="3 6" id="KW-0812">Transmembrane</keyword>
<feature type="transmembrane region" description="Helical" evidence="6">
    <location>
        <begin position="89"/>
        <end position="108"/>
    </location>
</feature>
<dbReference type="PIRSF" id="PIRSF006060">
    <property type="entry name" value="AA_transporter"/>
    <property type="match status" value="1"/>
</dbReference>
<keyword evidence="4 6" id="KW-1133">Transmembrane helix</keyword>
<feature type="transmembrane region" description="Helical" evidence="6">
    <location>
        <begin position="408"/>
        <end position="427"/>
    </location>
</feature>
<feature type="transmembrane region" description="Helical" evidence="6">
    <location>
        <begin position="120"/>
        <end position="139"/>
    </location>
</feature>
<feature type="transmembrane region" description="Helical" evidence="6">
    <location>
        <begin position="383"/>
        <end position="402"/>
    </location>
</feature>
<dbReference type="Proteomes" id="UP001152422">
    <property type="component" value="Unassembled WGS sequence"/>
</dbReference>
<feature type="transmembrane region" description="Helical" evidence="6">
    <location>
        <begin position="47"/>
        <end position="69"/>
    </location>
</feature>
<feature type="transmembrane region" description="Helical" evidence="6">
    <location>
        <begin position="320"/>
        <end position="339"/>
    </location>
</feature>
<evidence type="ECO:0000256" key="6">
    <source>
        <dbReference type="SAM" id="Phobius"/>
    </source>
</evidence>
<protein>
    <submittedName>
        <fullName evidence="7">APC family permease</fullName>
    </submittedName>
</protein>
<dbReference type="PANTHER" id="PTHR42770:SF7">
    <property type="entry name" value="MEMBRANE PROTEIN"/>
    <property type="match status" value="1"/>
</dbReference>
<evidence type="ECO:0000256" key="3">
    <source>
        <dbReference type="ARBA" id="ARBA00022692"/>
    </source>
</evidence>
<dbReference type="Gene3D" id="1.20.1740.10">
    <property type="entry name" value="Amino acid/polyamine transporter I"/>
    <property type="match status" value="1"/>
</dbReference>
<feature type="transmembrane region" description="Helical" evidence="6">
    <location>
        <begin position="267"/>
        <end position="299"/>
    </location>
</feature>
<dbReference type="AlphaFoldDB" id="A0A9X4L2G8"/>
<dbReference type="PANTHER" id="PTHR42770">
    <property type="entry name" value="AMINO ACID TRANSPORTER-RELATED"/>
    <property type="match status" value="1"/>
</dbReference>
<name>A0A9X4L2G8_9STAP</name>
<accession>A0A9X4L2G8</accession>
<evidence type="ECO:0000313" key="7">
    <source>
        <dbReference type="EMBL" id="MDG0845614.1"/>
    </source>
</evidence>
<dbReference type="EMBL" id="JAMBQA010000002">
    <property type="protein sequence ID" value="MDG0845614.1"/>
    <property type="molecule type" value="Genomic_DNA"/>
</dbReference>
<dbReference type="Pfam" id="PF13520">
    <property type="entry name" value="AA_permease_2"/>
    <property type="match status" value="1"/>
</dbReference>
<dbReference type="InterPro" id="IPR050367">
    <property type="entry name" value="APC_superfamily"/>
</dbReference>
<keyword evidence="8" id="KW-1185">Reference proteome</keyword>
<sequence>MQQATNLKKVLGLTDVLGIAIGQIIGAGVMSLTGIGIQMTGSGITPAFILSAIITLLTMLPIAILGSTLPTTGGMYQYTSRLLSPKTGIFWLLLFIFLQITLSLYALSFAQYLEGLFPGVPVRTVAFSLLTILFIVNIVGIKSASIIGNIMVVTLIVALSCFIIFGVPHVNFGVFNTKSMLPDGFTGFFTAVGLVSFATGGAQVVAELGGEMKNPKRDIPIVIIVATIFVGLLYAFIASIAVGVLPIPEVAGRPLTSVAKEVLPTPVFIFFMVGGAMFALATTLNSTFTWVTKSLLVAIHDGYSPKYLGSVNKRFGTPHWLLLIFYIIGALPIITGMSLDVVAQLGTGISLIVFAFPALAVTQLPKKYPEAYKQSPFKVPYPILVTIAISAIIVLLCQSYLLISDLKLGYIIGTFIYIIISAFIAHFSNKKAHLNISEIQLNSKQIPEKQINFSNNL</sequence>
<dbReference type="RefSeq" id="WP_277583007.1">
    <property type="nucleotide sequence ID" value="NZ_JAMBPY010000002.1"/>
</dbReference>
<keyword evidence="2" id="KW-1003">Cell membrane</keyword>
<proteinExistence type="predicted"/>
<comment type="caution">
    <text evidence="7">The sequence shown here is derived from an EMBL/GenBank/DDBJ whole genome shotgun (WGS) entry which is preliminary data.</text>
</comment>
<evidence type="ECO:0000256" key="1">
    <source>
        <dbReference type="ARBA" id="ARBA00004651"/>
    </source>
</evidence>
<keyword evidence="5 6" id="KW-0472">Membrane</keyword>